<dbReference type="Proteomes" id="UP000319801">
    <property type="component" value="Unassembled WGS sequence"/>
</dbReference>
<evidence type="ECO:0000259" key="2">
    <source>
        <dbReference type="Pfam" id="PF08729"/>
    </source>
</evidence>
<evidence type="ECO:0000256" key="1">
    <source>
        <dbReference type="SAM" id="MobiDB-lite"/>
    </source>
</evidence>
<dbReference type="InterPro" id="IPR014840">
    <property type="entry name" value="HRD"/>
</dbReference>
<feature type="compositionally biased region" description="Polar residues" evidence="1">
    <location>
        <begin position="10"/>
        <end position="23"/>
    </location>
</feature>
<accession>A0A556VXL8</accession>
<dbReference type="Pfam" id="PF08729">
    <property type="entry name" value="HUN"/>
    <property type="match status" value="1"/>
</dbReference>
<feature type="region of interest" description="Disordered" evidence="1">
    <location>
        <begin position="1"/>
        <end position="43"/>
    </location>
</feature>
<dbReference type="OrthoDB" id="68076at2759"/>
<dbReference type="EMBL" id="VCAZ01000524">
    <property type="protein sequence ID" value="TVH98334.1"/>
    <property type="molecule type" value="Genomic_DNA"/>
</dbReference>
<name>A0A556VXL8_BAGYA</name>
<dbReference type="AlphaFoldDB" id="A0A556VXL8"/>
<feature type="domain" description="Hpc2-related" evidence="2">
    <location>
        <begin position="107"/>
        <end position="130"/>
    </location>
</feature>
<proteinExistence type="predicted"/>
<gene>
    <name evidence="3" type="ORF">Baya_17179</name>
</gene>
<evidence type="ECO:0000313" key="4">
    <source>
        <dbReference type="Proteomes" id="UP000319801"/>
    </source>
</evidence>
<keyword evidence="4" id="KW-1185">Reference proteome</keyword>
<evidence type="ECO:0000313" key="3">
    <source>
        <dbReference type="EMBL" id="TVH98334.1"/>
    </source>
</evidence>
<feature type="region of interest" description="Disordered" evidence="1">
    <location>
        <begin position="74"/>
        <end position="100"/>
    </location>
</feature>
<reference evidence="3 4" key="1">
    <citation type="journal article" date="2019" name="Genome Biol. Evol.">
        <title>Whole-Genome Sequencing of the Giant Devil Catfish, Bagarius yarrelli.</title>
        <authorList>
            <person name="Jiang W."/>
            <person name="Lv Y."/>
            <person name="Cheng L."/>
            <person name="Yang K."/>
            <person name="Chao B."/>
            <person name="Wang X."/>
            <person name="Li Y."/>
            <person name="Pan X."/>
            <person name="You X."/>
            <person name="Zhang Y."/>
            <person name="Yang J."/>
            <person name="Li J."/>
            <person name="Zhang X."/>
            <person name="Liu S."/>
            <person name="Sun C."/>
            <person name="Yang J."/>
            <person name="Shi Q."/>
        </authorList>
    </citation>
    <scope>NUCLEOTIDE SEQUENCE [LARGE SCALE GENOMIC DNA]</scope>
    <source>
        <strain evidence="3">JWS20170419001</strain>
        <tissue evidence="3">Muscle</tissue>
    </source>
</reference>
<organism evidence="3 4">
    <name type="scientific">Bagarius yarrelli</name>
    <name type="common">Goonch</name>
    <name type="synonym">Bagrus yarrelli</name>
    <dbReference type="NCBI Taxonomy" id="175774"/>
    <lineage>
        <taxon>Eukaryota</taxon>
        <taxon>Metazoa</taxon>
        <taxon>Chordata</taxon>
        <taxon>Craniata</taxon>
        <taxon>Vertebrata</taxon>
        <taxon>Euteleostomi</taxon>
        <taxon>Actinopterygii</taxon>
        <taxon>Neopterygii</taxon>
        <taxon>Teleostei</taxon>
        <taxon>Ostariophysi</taxon>
        <taxon>Siluriformes</taxon>
        <taxon>Sisoridae</taxon>
        <taxon>Sisorinae</taxon>
        <taxon>Bagarius</taxon>
    </lineage>
</organism>
<comment type="caution">
    <text evidence="3">The sequence shown here is derived from an EMBL/GenBank/DDBJ whole genome shotgun (WGS) entry which is preliminary data.</text>
</comment>
<feature type="compositionally biased region" description="Basic and acidic residues" evidence="1">
    <location>
        <begin position="75"/>
        <end position="84"/>
    </location>
</feature>
<protein>
    <submittedName>
        <fullName evidence="3">Ubinuclein-1</fullName>
    </submittedName>
</protein>
<sequence>MAAARRIPITTLSSYSALNNPSESDLPHGAGLHTPPAPSPPAEQTLRIELVLFEPDDTRFAEFRYPQLAEATVNNRREKALNDELKDEDDDDLQKKNSETRKLKTERVAELVDLGYGYDDTDSFIDNSEPVSKNTKECLVK</sequence>